<dbReference type="InterPro" id="IPR004843">
    <property type="entry name" value="Calcineurin-like_PHP"/>
</dbReference>
<evidence type="ECO:0000313" key="6">
    <source>
        <dbReference type="Proteomes" id="UP000289437"/>
    </source>
</evidence>
<dbReference type="GO" id="GO:0016020">
    <property type="term" value="C:membrane"/>
    <property type="evidence" value="ECO:0007669"/>
    <property type="project" value="GOC"/>
</dbReference>
<comment type="caution">
    <text evidence="5">The sequence shown here is derived from an EMBL/GenBank/DDBJ whole genome shotgun (WGS) entry which is preliminary data.</text>
</comment>
<organism evidence="5 6">
    <name type="scientific">Granulicella sibirica</name>
    <dbReference type="NCBI Taxonomy" id="2479048"/>
    <lineage>
        <taxon>Bacteria</taxon>
        <taxon>Pseudomonadati</taxon>
        <taxon>Acidobacteriota</taxon>
        <taxon>Terriglobia</taxon>
        <taxon>Terriglobales</taxon>
        <taxon>Acidobacteriaceae</taxon>
        <taxon>Granulicella</taxon>
    </lineage>
</organism>
<evidence type="ECO:0000256" key="2">
    <source>
        <dbReference type="ARBA" id="ARBA00022801"/>
    </source>
</evidence>
<proteinExistence type="predicted"/>
<dbReference type="PANTHER" id="PTHR31302">
    <property type="entry name" value="TRANSMEMBRANE PROTEIN WITH METALLOPHOSPHOESTERASE DOMAIN-RELATED"/>
    <property type="match status" value="1"/>
</dbReference>
<reference evidence="5 6" key="1">
    <citation type="submission" date="2018-11" db="EMBL/GenBank/DDBJ databases">
        <authorList>
            <person name="Mardanov A.V."/>
            <person name="Ravin N.V."/>
            <person name="Dedysh S.N."/>
        </authorList>
    </citation>
    <scope>NUCLEOTIDE SEQUENCE [LARGE SCALE GENOMIC DNA]</scope>
    <source>
        <strain evidence="5 6">AF10</strain>
    </source>
</reference>
<gene>
    <name evidence="5" type="ORF">GRAN_2533</name>
</gene>
<dbReference type="GO" id="GO:0046872">
    <property type="term" value="F:metal ion binding"/>
    <property type="evidence" value="ECO:0007669"/>
    <property type="project" value="UniProtKB-KW"/>
</dbReference>
<keyword evidence="1" id="KW-0479">Metal-binding</keyword>
<dbReference type="GO" id="GO:0009245">
    <property type="term" value="P:lipid A biosynthetic process"/>
    <property type="evidence" value="ECO:0007669"/>
    <property type="project" value="TreeGrafter"/>
</dbReference>
<feature type="region of interest" description="Disordered" evidence="3">
    <location>
        <begin position="1"/>
        <end position="23"/>
    </location>
</feature>
<dbReference type="Gene3D" id="3.60.21.10">
    <property type="match status" value="1"/>
</dbReference>
<dbReference type="Pfam" id="PF00149">
    <property type="entry name" value="Metallophos"/>
    <property type="match status" value="1"/>
</dbReference>
<accession>A0A4Q0T2G4</accession>
<dbReference type="CDD" id="cd07385">
    <property type="entry name" value="MPP_YkuE_C"/>
    <property type="match status" value="1"/>
</dbReference>
<dbReference type="OrthoDB" id="9780884at2"/>
<evidence type="ECO:0000256" key="3">
    <source>
        <dbReference type="SAM" id="MobiDB-lite"/>
    </source>
</evidence>
<name>A0A4Q0T2G4_9BACT</name>
<protein>
    <submittedName>
        <fullName evidence="5">Putative phosphoesterase</fullName>
    </submittedName>
</protein>
<dbReference type="InterPro" id="IPR029052">
    <property type="entry name" value="Metallo-depent_PP-like"/>
</dbReference>
<dbReference type="PANTHER" id="PTHR31302:SF31">
    <property type="entry name" value="PHOSPHODIESTERASE YAEI"/>
    <property type="match status" value="1"/>
</dbReference>
<evidence type="ECO:0000259" key="4">
    <source>
        <dbReference type="Pfam" id="PF00149"/>
    </source>
</evidence>
<dbReference type="InterPro" id="IPR051158">
    <property type="entry name" value="Metallophosphoesterase_sf"/>
</dbReference>
<dbReference type="EMBL" id="RDSM01000002">
    <property type="protein sequence ID" value="RXH55676.1"/>
    <property type="molecule type" value="Genomic_DNA"/>
</dbReference>
<sequence length="304" mass="33744">MPPAAPYRLSPTPAPRSTAGPTNHLTRRRFLQVTGFSAAALALYSGEYVRHDLEITHLPMVIRNLPDAFQNFRIVQLSDIHYEEYTEPFYLRRIIAEINALAPNLVLITGDFITHGPPRIVPEHAIYACAQELSAIQCPQRLGILGNHDCTVGASFITRVLHDHDLAVLNNRYVPIERDGQRLWIGGVLDPSTSHPNLDLAIPPKPDGPVILMAHAPDFADDLVVYPNGHLVDYMLSGHSHGGQVRVPFLGPLALPPMGRKYVMGHYQFGNTQLYVNRGVGSVGVPFRFNCRPELTVFTLQRAT</sequence>
<evidence type="ECO:0000313" key="5">
    <source>
        <dbReference type="EMBL" id="RXH55676.1"/>
    </source>
</evidence>
<feature type="domain" description="Calcineurin-like phosphoesterase" evidence="4">
    <location>
        <begin position="72"/>
        <end position="242"/>
    </location>
</feature>
<dbReference type="AlphaFoldDB" id="A0A4Q0T2G4"/>
<dbReference type="GO" id="GO:0008758">
    <property type="term" value="F:UDP-2,3-diacylglucosamine hydrolase activity"/>
    <property type="evidence" value="ECO:0007669"/>
    <property type="project" value="TreeGrafter"/>
</dbReference>
<evidence type="ECO:0000256" key="1">
    <source>
        <dbReference type="ARBA" id="ARBA00022723"/>
    </source>
</evidence>
<keyword evidence="6" id="KW-1185">Reference proteome</keyword>
<keyword evidence="2" id="KW-0378">Hydrolase</keyword>
<reference evidence="6" key="2">
    <citation type="submission" date="2019-02" db="EMBL/GenBank/DDBJ databases">
        <title>Granulicella sibirica sp. nov., a psychrotolerant acidobacterium isolated from an organic soil layer in forested tundra, West Siberia.</title>
        <authorList>
            <person name="Oshkin I.Y."/>
            <person name="Kulichevskaya I.S."/>
            <person name="Rijpstra W.I.C."/>
            <person name="Sinninghe Damste J.S."/>
            <person name="Rakitin A.L."/>
            <person name="Ravin N.V."/>
            <person name="Dedysh S.N."/>
        </authorList>
    </citation>
    <scope>NUCLEOTIDE SEQUENCE [LARGE SCALE GENOMIC DNA]</scope>
    <source>
        <strain evidence="6">AF10</strain>
    </source>
</reference>
<dbReference type="RefSeq" id="WP_128913286.1">
    <property type="nucleotide sequence ID" value="NZ_RDSM01000002.1"/>
</dbReference>
<dbReference type="Proteomes" id="UP000289437">
    <property type="component" value="Unassembled WGS sequence"/>
</dbReference>
<dbReference type="SUPFAM" id="SSF56300">
    <property type="entry name" value="Metallo-dependent phosphatases"/>
    <property type="match status" value="1"/>
</dbReference>